<keyword evidence="4" id="KW-0539">Nucleus</keyword>
<keyword evidence="1" id="KW-0805">Transcription regulation</keyword>
<organism evidence="6 7">
    <name type="scientific">Forsythia ovata</name>
    <dbReference type="NCBI Taxonomy" id="205694"/>
    <lineage>
        <taxon>Eukaryota</taxon>
        <taxon>Viridiplantae</taxon>
        <taxon>Streptophyta</taxon>
        <taxon>Embryophyta</taxon>
        <taxon>Tracheophyta</taxon>
        <taxon>Spermatophyta</taxon>
        <taxon>Magnoliopsida</taxon>
        <taxon>eudicotyledons</taxon>
        <taxon>Gunneridae</taxon>
        <taxon>Pentapetalae</taxon>
        <taxon>asterids</taxon>
        <taxon>lamiids</taxon>
        <taxon>Lamiales</taxon>
        <taxon>Oleaceae</taxon>
        <taxon>Forsythieae</taxon>
        <taxon>Forsythia</taxon>
    </lineage>
</organism>
<feature type="domain" description="NAC" evidence="5">
    <location>
        <begin position="1"/>
        <end position="136"/>
    </location>
</feature>
<dbReference type="PROSITE" id="PS51005">
    <property type="entry name" value="NAC"/>
    <property type="match status" value="1"/>
</dbReference>
<evidence type="ECO:0000256" key="1">
    <source>
        <dbReference type="ARBA" id="ARBA00023015"/>
    </source>
</evidence>
<dbReference type="GO" id="GO:0003677">
    <property type="term" value="F:DNA binding"/>
    <property type="evidence" value="ECO:0007669"/>
    <property type="project" value="UniProtKB-KW"/>
</dbReference>
<proteinExistence type="predicted"/>
<protein>
    <submittedName>
        <fullName evidence="6">NAC domain-containing protein 72-like</fullName>
    </submittedName>
</protein>
<sequence>MAEVAATPVMIFFRAATMIETSSSLVSRGDVYKVNGVREMYFFTPIQKIYKNGQRPNRITIDGFWKATGADKTILHNGEAIGCERSLVFYRGIPSRGVKTSWLMHEFKVNNLPPRQPTHEDDMRLDDWVLCKIYNNNEKKSNNNSTKRKREDDIYHQIQETRNQDVAEQEIEPTAHRSSTNVEQEDFWEAMQKLHEC</sequence>
<evidence type="ECO:0000313" key="6">
    <source>
        <dbReference type="EMBL" id="KAL2528605.1"/>
    </source>
</evidence>
<dbReference type="PANTHER" id="PTHR31719:SF179">
    <property type="entry name" value="OS08G0148400 PROTEIN"/>
    <property type="match status" value="1"/>
</dbReference>
<dbReference type="SUPFAM" id="SSF101941">
    <property type="entry name" value="NAC domain"/>
    <property type="match status" value="1"/>
</dbReference>
<accession>A0ABD1UVR7</accession>
<evidence type="ECO:0000256" key="3">
    <source>
        <dbReference type="ARBA" id="ARBA00023163"/>
    </source>
</evidence>
<comment type="caution">
    <text evidence="6">The sequence shown here is derived from an EMBL/GenBank/DDBJ whole genome shotgun (WGS) entry which is preliminary data.</text>
</comment>
<dbReference type="Gene3D" id="2.170.150.80">
    <property type="entry name" value="NAC domain"/>
    <property type="match status" value="1"/>
</dbReference>
<dbReference type="EMBL" id="JBFOLJ010000006">
    <property type="protein sequence ID" value="KAL2528605.1"/>
    <property type="molecule type" value="Genomic_DNA"/>
</dbReference>
<evidence type="ECO:0000259" key="5">
    <source>
        <dbReference type="PROSITE" id="PS51005"/>
    </source>
</evidence>
<evidence type="ECO:0000256" key="2">
    <source>
        <dbReference type="ARBA" id="ARBA00023125"/>
    </source>
</evidence>
<dbReference type="InterPro" id="IPR036093">
    <property type="entry name" value="NAC_dom_sf"/>
</dbReference>
<dbReference type="Proteomes" id="UP001604277">
    <property type="component" value="Unassembled WGS sequence"/>
</dbReference>
<keyword evidence="7" id="KW-1185">Reference proteome</keyword>
<dbReference type="PANTHER" id="PTHR31719">
    <property type="entry name" value="NAC TRANSCRIPTION FACTOR 56"/>
    <property type="match status" value="1"/>
</dbReference>
<reference evidence="7" key="1">
    <citation type="submission" date="2024-07" db="EMBL/GenBank/DDBJ databases">
        <title>Two chromosome-level genome assemblies of Korean endemic species Abeliophyllum distichum and Forsythia ovata (Oleaceae).</title>
        <authorList>
            <person name="Jang H."/>
        </authorList>
    </citation>
    <scope>NUCLEOTIDE SEQUENCE [LARGE SCALE GENOMIC DNA]</scope>
</reference>
<keyword evidence="2" id="KW-0238">DNA-binding</keyword>
<evidence type="ECO:0000256" key="4">
    <source>
        <dbReference type="ARBA" id="ARBA00023242"/>
    </source>
</evidence>
<dbReference type="Pfam" id="PF02365">
    <property type="entry name" value="NAM"/>
    <property type="match status" value="1"/>
</dbReference>
<gene>
    <name evidence="6" type="ORF">Fot_21206</name>
</gene>
<evidence type="ECO:0000313" key="7">
    <source>
        <dbReference type="Proteomes" id="UP001604277"/>
    </source>
</evidence>
<keyword evidence="3" id="KW-0804">Transcription</keyword>
<dbReference type="InterPro" id="IPR003441">
    <property type="entry name" value="NAC-dom"/>
</dbReference>
<name>A0ABD1UVR7_9LAMI</name>
<dbReference type="AlphaFoldDB" id="A0ABD1UVR7"/>